<dbReference type="EMBL" id="QSAG01000009">
    <property type="protein sequence ID" value="RGW43099.1"/>
    <property type="molecule type" value="Genomic_DNA"/>
</dbReference>
<comment type="caution">
    <text evidence="2">The sequence shown here is derived from an EMBL/GenBank/DDBJ whole genome shotgun (WGS) entry which is preliminary data.</text>
</comment>
<name>A0AA92TYL8_9BACT</name>
<dbReference type="AlphaFoldDB" id="A0AA92TYL8"/>
<reference evidence="2 3" key="1">
    <citation type="submission" date="2018-08" db="EMBL/GenBank/DDBJ databases">
        <title>A genome reference for cultivated species of the human gut microbiota.</title>
        <authorList>
            <person name="Zou Y."/>
            <person name="Xue W."/>
            <person name="Luo G."/>
        </authorList>
    </citation>
    <scope>NUCLEOTIDE SEQUENCE [LARGE SCALE GENOMIC DNA]</scope>
    <source>
        <strain evidence="2 3">AF12-50</strain>
    </source>
</reference>
<keyword evidence="1" id="KW-0732">Signal</keyword>
<evidence type="ECO:0000313" key="3">
    <source>
        <dbReference type="Proteomes" id="UP000283785"/>
    </source>
</evidence>
<accession>A0AA92TYL8</accession>
<dbReference type="InterPro" id="IPR037066">
    <property type="entry name" value="Plug_dom_sf"/>
</dbReference>
<feature type="chain" id="PRO_5041733911" evidence="1">
    <location>
        <begin position="28"/>
        <end position="955"/>
    </location>
</feature>
<proteinExistence type="predicted"/>
<gene>
    <name evidence="2" type="ORF">DWV76_06515</name>
</gene>
<dbReference type="InterPro" id="IPR018247">
    <property type="entry name" value="EF_Hand_1_Ca_BS"/>
</dbReference>
<dbReference type="InterPro" id="IPR023996">
    <property type="entry name" value="TonB-dep_OMP_SusC/RagA"/>
</dbReference>
<dbReference type="SUPFAM" id="SSF56935">
    <property type="entry name" value="Porins"/>
    <property type="match status" value="1"/>
</dbReference>
<evidence type="ECO:0000313" key="2">
    <source>
        <dbReference type="EMBL" id="RGW43099.1"/>
    </source>
</evidence>
<evidence type="ECO:0000256" key="1">
    <source>
        <dbReference type="SAM" id="SignalP"/>
    </source>
</evidence>
<dbReference type="Proteomes" id="UP000283785">
    <property type="component" value="Unassembled WGS sequence"/>
</dbReference>
<sequence length="955" mass="106346">MNSTFKSYNYKLFVAGLVALAPLSVDAKTAQADETDSLNADKEMVQVAYRQVAKDELLGGVSVVDVEDLMKKDYHTYSLDNMQALVGGWNGNSLWAQDANNAGYLVLVDGVPREATNVLPSEISQITFLKGAQAVVLYGSKAAKGAILITTKRGKVDGIKVDVTANTGWYVAKSYPEYLSSAEYMTLYNKGRASDGLSPLYKDEIYDFGAGDNPYRYPNVDYYSSDYIRKAFNRSEATAEIEGGGKRAHFYSNINFYRVGDVFKFGEAKHNHTNRFNVRGNVDVNISDDIKAYVNANATFYDASSAKGNYWSTAASMRPNYPQNAAPLIPIDYISPSATNAWALINNANLIDGKYFLAGSQENSTHIFGDIYSAGKTKYTSRQFQFDTGIKINLAKLLKGLSFETKFAVDYATSYNTSFDNNYAVYIPTWANINGKDEIVSLKKEGDDKHPGVQNISNSVDNQTMLFSAQFNYQNTFSKVHNLSAMLIASGFQQTKSAVYHKNSSANLALDASYNYAQKYYLDFGMAAIHSAQLAPGHREALSPSLTLGWRLKNEKFLKDSKVVDDMMISASYSDIKQDIDLAVNDQRYYLYMPAWSQTYGYAWADGGTNQYAYSTKGGNNDLGFISRKEFSVNFRTSLWQKLLTLDANFFVTTTDGLLVSNPTYYPSYLSNGYPTGGFIPVVNFNADRRTGFDFAVTANKKFGEVDLALGVTGTYYTTKATKRDEVNLYDYQNRQGKVLDGIWGFKTAGIFQSKEEIAEWADQSKLGNEVMPGDLKYIDQNGDNVIDSNDMVYLGKGGWYGSPFTMGINFTAKWKGFTFFALGTANFGAYASKLSLGDYFKTEGNVKYSEIARDAWTPENATTALYPRLASKSTNNYQTSDFWLYKTDAFRLAKVQVTYDLPSRLFQKTWVKSLSAFVSGSNLLTISGNRKWLEMSVGQAPQTRYYNIGVKASF</sequence>
<dbReference type="RefSeq" id="WP_118064515.1">
    <property type="nucleotide sequence ID" value="NZ_QSAG01000009.1"/>
</dbReference>
<organism evidence="2 3">
    <name type="scientific">Segatella copri</name>
    <dbReference type="NCBI Taxonomy" id="165179"/>
    <lineage>
        <taxon>Bacteria</taxon>
        <taxon>Pseudomonadati</taxon>
        <taxon>Bacteroidota</taxon>
        <taxon>Bacteroidia</taxon>
        <taxon>Bacteroidales</taxon>
        <taxon>Prevotellaceae</taxon>
        <taxon>Segatella</taxon>
    </lineage>
</organism>
<dbReference type="NCBIfam" id="TIGR04056">
    <property type="entry name" value="OMP_RagA_SusC"/>
    <property type="match status" value="1"/>
</dbReference>
<protein>
    <submittedName>
        <fullName evidence="2">SusC/RagA family TonB-linked outer membrane protein</fullName>
    </submittedName>
</protein>
<dbReference type="PROSITE" id="PS00018">
    <property type="entry name" value="EF_HAND_1"/>
    <property type="match status" value="1"/>
</dbReference>
<feature type="signal peptide" evidence="1">
    <location>
        <begin position="1"/>
        <end position="27"/>
    </location>
</feature>
<dbReference type="Gene3D" id="2.170.130.10">
    <property type="entry name" value="TonB-dependent receptor, plug domain"/>
    <property type="match status" value="1"/>
</dbReference>